<dbReference type="InterPro" id="IPR044566">
    <property type="entry name" value="RMV1-like"/>
</dbReference>
<evidence type="ECO:0000256" key="7">
    <source>
        <dbReference type="SAM" id="Phobius"/>
    </source>
</evidence>
<sequence length="447" mass="49003">MSQKKKISTFALVMMICVTVAGGGFGIEDLVGSVGPGMTLLVFILIPFVWSLPFGLSSAELSSAYPEDGGMYTWAKNGLGEKAGFVSGWCYTIAGFVEPATFAVLSANYMKMLLPIEVNDFVYWCLCAALIVIFAIINVIGIKLVSNMATVVTLLCIIPFIVLVVMSLMDVNYSPVEPMLPENMSFLEAAGNGLLIGIWFNTGFETISTMSGDIENGSKKVPKAIVIAIPFISVMYILWVIPALASVGNWQDWSSEGPLSFVEIGQIVGGAPLRWAFVAAGSLASMMILCEYILAYAYVMKSFSEKGQFFKIFSKEHKKFKTPYMAIIILSGVSIVLCSSGSFIEFVGIASILYAVPVIMIFIANIKLRVKNPDLRLDFKVPLPNKAYIVYLCFPIVIYGASVFTDNWIVGLGLAATSIPAYLFFKKLYRGGRYWEECHKNEEKRSA</sequence>
<dbReference type="AlphaFoldDB" id="A0A9J6QNU2"/>
<feature type="transmembrane region" description="Helical" evidence="7">
    <location>
        <begin position="148"/>
        <end position="169"/>
    </location>
</feature>
<dbReference type="RefSeq" id="WP_269478340.1">
    <property type="nucleotide sequence ID" value="NZ_JAOSHN010000001.1"/>
</dbReference>
<evidence type="ECO:0000256" key="4">
    <source>
        <dbReference type="ARBA" id="ARBA00022692"/>
    </source>
</evidence>
<feature type="transmembrane region" description="Helical" evidence="7">
    <location>
        <begin position="320"/>
        <end position="337"/>
    </location>
</feature>
<feature type="transmembrane region" description="Helical" evidence="7">
    <location>
        <begin position="224"/>
        <end position="245"/>
    </location>
</feature>
<dbReference type="PANTHER" id="PTHR45826:SF2">
    <property type="entry name" value="AMINO ACID TRANSPORTER"/>
    <property type="match status" value="1"/>
</dbReference>
<keyword evidence="3" id="KW-1003">Cell membrane</keyword>
<evidence type="ECO:0000256" key="1">
    <source>
        <dbReference type="ARBA" id="ARBA00004651"/>
    </source>
</evidence>
<dbReference type="EMBL" id="JAOSHN010000001">
    <property type="protein sequence ID" value="MCU7377084.1"/>
    <property type="molecule type" value="Genomic_DNA"/>
</dbReference>
<gene>
    <name evidence="8" type="ORF">OBO34_01810</name>
</gene>
<keyword evidence="4 7" id="KW-0812">Transmembrane</keyword>
<name>A0A9J6QNU2_9FIRM</name>
<dbReference type="GO" id="GO:0005886">
    <property type="term" value="C:plasma membrane"/>
    <property type="evidence" value="ECO:0007669"/>
    <property type="project" value="UniProtKB-SubCell"/>
</dbReference>
<dbReference type="InterPro" id="IPR002293">
    <property type="entry name" value="AA/rel_permease1"/>
</dbReference>
<evidence type="ECO:0000256" key="6">
    <source>
        <dbReference type="ARBA" id="ARBA00023136"/>
    </source>
</evidence>
<feature type="transmembrane region" description="Helical" evidence="7">
    <location>
        <begin position="408"/>
        <end position="425"/>
    </location>
</feature>
<dbReference type="GO" id="GO:0022857">
    <property type="term" value="F:transmembrane transporter activity"/>
    <property type="evidence" value="ECO:0007669"/>
    <property type="project" value="InterPro"/>
</dbReference>
<keyword evidence="5 7" id="KW-1133">Transmembrane helix</keyword>
<feature type="transmembrane region" description="Helical" evidence="7">
    <location>
        <begin position="385"/>
        <end position="402"/>
    </location>
</feature>
<evidence type="ECO:0000256" key="3">
    <source>
        <dbReference type="ARBA" id="ARBA00022475"/>
    </source>
</evidence>
<evidence type="ECO:0000256" key="5">
    <source>
        <dbReference type="ARBA" id="ARBA00022989"/>
    </source>
</evidence>
<dbReference type="Proteomes" id="UP001065549">
    <property type="component" value="Unassembled WGS sequence"/>
</dbReference>
<dbReference type="PIRSF" id="PIRSF006060">
    <property type="entry name" value="AA_transporter"/>
    <property type="match status" value="1"/>
</dbReference>
<feature type="transmembrane region" description="Helical" evidence="7">
    <location>
        <begin position="189"/>
        <end position="212"/>
    </location>
</feature>
<evidence type="ECO:0000256" key="2">
    <source>
        <dbReference type="ARBA" id="ARBA00022448"/>
    </source>
</evidence>
<feature type="transmembrane region" description="Helical" evidence="7">
    <location>
        <begin position="89"/>
        <end position="109"/>
    </location>
</feature>
<dbReference type="Pfam" id="PF13520">
    <property type="entry name" value="AA_permease_2"/>
    <property type="match status" value="1"/>
</dbReference>
<keyword evidence="6 7" id="KW-0472">Membrane</keyword>
<protein>
    <submittedName>
        <fullName evidence="8">APC family permease</fullName>
    </submittedName>
</protein>
<accession>A0A9J6QNU2</accession>
<evidence type="ECO:0000313" key="9">
    <source>
        <dbReference type="Proteomes" id="UP001065549"/>
    </source>
</evidence>
<feature type="transmembrane region" description="Helical" evidence="7">
    <location>
        <begin position="33"/>
        <end position="52"/>
    </location>
</feature>
<feature type="transmembrane region" description="Helical" evidence="7">
    <location>
        <begin position="121"/>
        <end position="141"/>
    </location>
</feature>
<comment type="subcellular location">
    <subcellularLocation>
        <location evidence="1">Cell membrane</location>
        <topology evidence="1">Multi-pass membrane protein</topology>
    </subcellularLocation>
</comment>
<reference evidence="8" key="1">
    <citation type="submission" date="2022-09" db="EMBL/GenBank/DDBJ databases">
        <title>Culturomic study of gut microbiota in children with autism spectrum disorder.</title>
        <authorList>
            <person name="Efimov B.A."/>
            <person name="Chaplin A.V."/>
            <person name="Sokolova S.R."/>
            <person name="Pikina A.P."/>
            <person name="Korzhanova M."/>
            <person name="Belova V."/>
            <person name="Korostin D."/>
        </authorList>
    </citation>
    <scope>NUCLEOTIDE SEQUENCE</scope>
    <source>
        <strain evidence="8">ASD5510</strain>
    </source>
</reference>
<feature type="transmembrane region" description="Helical" evidence="7">
    <location>
        <begin position="7"/>
        <end position="27"/>
    </location>
</feature>
<evidence type="ECO:0000313" key="8">
    <source>
        <dbReference type="EMBL" id="MCU7377084.1"/>
    </source>
</evidence>
<keyword evidence="2" id="KW-0813">Transport</keyword>
<feature type="transmembrane region" description="Helical" evidence="7">
    <location>
        <begin position="275"/>
        <end position="299"/>
    </location>
</feature>
<dbReference type="PANTHER" id="PTHR45826">
    <property type="entry name" value="POLYAMINE TRANSPORTER PUT1"/>
    <property type="match status" value="1"/>
</dbReference>
<feature type="transmembrane region" description="Helical" evidence="7">
    <location>
        <begin position="343"/>
        <end position="364"/>
    </location>
</feature>
<dbReference type="Gene3D" id="1.20.1740.10">
    <property type="entry name" value="Amino acid/polyamine transporter I"/>
    <property type="match status" value="1"/>
</dbReference>
<keyword evidence="9" id="KW-1185">Reference proteome</keyword>
<proteinExistence type="predicted"/>
<comment type="caution">
    <text evidence="8">The sequence shown here is derived from an EMBL/GenBank/DDBJ whole genome shotgun (WGS) entry which is preliminary data.</text>
</comment>
<organism evidence="8 9">
    <name type="scientific">Hominibacterium faecale</name>
    <dbReference type="NCBI Taxonomy" id="2839743"/>
    <lineage>
        <taxon>Bacteria</taxon>
        <taxon>Bacillati</taxon>
        <taxon>Bacillota</taxon>
        <taxon>Clostridia</taxon>
        <taxon>Peptostreptococcales</taxon>
        <taxon>Anaerovoracaceae</taxon>
        <taxon>Hominibacterium</taxon>
    </lineage>
</organism>